<dbReference type="EMBL" id="MFNE01000046">
    <property type="protein sequence ID" value="OGG93666.1"/>
    <property type="molecule type" value="Genomic_DNA"/>
</dbReference>
<dbReference type="SUPFAM" id="SSF53659">
    <property type="entry name" value="Isocitrate/Isopropylmalate dehydrogenase-like"/>
    <property type="match status" value="1"/>
</dbReference>
<evidence type="ECO:0000256" key="2">
    <source>
        <dbReference type="ARBA" id="ARBA00023002"/>
    </source>
</evidence>
<keyword evidence="3" id="KW-0520">NAD</keyword>
<dbReference type="STRING" id="1817772.A2527_11120"/>
<name>A0A1F6G6D9_9PROT</name>
<proteinExistence type="predicted"/>
<sequence length="330" mass="35209">MPFSASIASPPIAVTLGDAAGIGPETILKALPGVPGVVVIGGGQVLSDLAYQLGLKVDLRYLNEPEDLPQTNDSAIYVLDRFELDKKNFVMGQPHQGAGELAFCCIVEAVKLAQAGRVKALVTAPICKESLHLAGHPFDGHTGLLAELTGTKDYRMTFSTKELRIIHVTAHMALAEACKKITQERVFSTIQIGRNHLIALGIENPRIAVCGLNPHAGEAGIFGREEIEIINPALAQAQALGWDCKGPIPGDVVFIQGFKGQYDLIVAMYHDQGHIPGKLVAFDRGVNVTVGLPFVRCSPDHGTAFDIAGKGLAKEGNLLEALAYARLLLR</sequence>
<dbReference type="Proteomes" id="UP000178449">
    <property type="component" value="Unassembled WGS sequence"/>
</dbReference>
<evidence type="ECO:0000256" key="1">
    <source>
        <dbReference type="ARBA" id="ARBA00022723"/>
    </source>
</evidence>
<dbReference type="Gene3D" id="3.40.718.10">
    <property type="entry name" value="Isopropylmalate Dehydrogenase"/>
    <property type="match status" value="1"/>
</dbReference>
<comment type="caution">
    <text evidence="4">The sequence shown here is derived from an EMBL/GenBank/DDBJ whole genome shotgun (WGS) entry which is preliminary data.</text>
</comment>
<keyword evidence="1" id="KW-0479">Metal-binding</keyword>
<dbReference type="GO" id="GO:0046872">
    <property type="term" value="F:metal ion binding"/>
    <property type="evidence" value="ECO:0007669"/>
    <property type="project" value="UniProtKB-KW"/>
</dbReference>
<dbReference type="NCBIfam" id="TIGR00557">
    <property type="entry name" value="pdxA"/>
    <property type="match status" value="1"/>
</dbReference>
<evidence type="ECO:0000313" key="4">
    <source>
        <dbReference type="EMBL" id="OGG93666.1"/>
    </source>
</evidence>
<dbReference type="AlphaFoldDB" id="A0A1F6G6D9"/>
<accession>A0A1F6G6D9</accession>
<dbReference type="InterPro" id="IPR005255">
    <property type="entry name" value="PdxA_fam"/>
</dbReference>
<dbReference type="GO" id="GO:0051287">
    <property type="term" value="F:NAD binding"/>
    <property type="evidence" value="ECO:0007669"/>
    <property type="project" value="InterPro"/>
</dbReference>
<keyword evidence="2" id="KW-0560">Oxidoreductase</keyword>
<dbReference type="PANTHER" id="PTHR30004">
    <property type="entry name" value="4-HYDROXYTHREONINE-4-PHOSPHATE DEHYDROGENASE"/>
    <property type="match status" value="1"/>
</dbReference>
<dbReference type="PANTHER" id="PTHR30004:SF6">
    <property type="entry name" value="D-THREONATE 4-PHOSPHATE DEHYDROGENASE"/>
    <property type="match status" value="1"/>
</dbReference>
<dbReference type="GO" id="GO:0016491">
    <property type="term" value="F:oxidoreductase activity"/>
    <property type="evidence" value="ECO:0007669"/>
    <property type="project" value="UniProtKB-KW"/>
</dbReference>
<reference evidence="4 5" key="1">
    <citation type="journal article" date="2016" name="Nat. Commun.">
        <title>Thousands of microbial genomes shed light on interconnected biogeochemical processes in an aquifer system.</title>
        <authorList>
            <person name="Anantharaman K."/>
            <person name="Brown C.T."/>
            <person name="Hug L.A."/>
            <person name="Sharon I."/>
            <person name="Castelle C.J."/>
            <person name="Probst A.J."/>
            <person name="Thomas B.C."/>
            <person name="Singh A."/>
            <person name="Wilkins M.J."/>
            <person name="Karaoz U."/>
            <person name="Brodie E.L."/>
            <person name="Williams K.H."/>
            <person name="Hubbard S.S."/>
            <person name="Banfield J.F."/>
        </authorList>
    </citation>
    <scope>NUCLEOTIDE SEQUENCE [LARGE SCALE GENOMIC DNA]</scope>
</reference>
<gene>
    <name evidence="4" type="ORF">A2527_11120</name>
</gene>
<evidence type="ECO:0000313" key="5">
    <source>
        <dbReference type="Proteomes" id="UP000178449"/>
    </source>
</evidence>
<organism evidence="4 5">
    <name type="scientific">Candidatus Lambdaproteobacteria bacterium RIFOXYD2_FULL_50_16</name>
    <dbReference type="NCBI Taxonomy" id="1817772"/>
    <lineage>
        <taxon>Bacteria</taxon>
        <taxon>Pseudomonadati</taxon>
        <taxon>Pseudomonadota</taxon>
        <taxon>Candidatus Lambdaproteobacteria</taxon>
    </lineage>
</organism>
<protein>
    <submittedName>
        <fullName evidence="4">4-hydroxythreonine-4-phosphate dehydrogenase PdxA</fullName>
    </submittedName>
</protein>
<evidence type="ECO:0000256" key="3">
    <source>
        <dbReference type="ARBA" id="ARBA00023027"/>
    </source>
</evidence>
<dbReference type="Pfam" id="PF04166">
    <property type="entry name" value="PdxA"/>
    <property type="match status" value="1"/>
</dbReference>